<comment type="caution">
    <text evidence="1">The sequence shown here is derived from an EMBL/GenBank/DDBJ whole genome shotgun (WGS) entry which is preliminary data.</text>
</comment>
<protein>
    <submittedName>
        <fullName evidence="1">Abi family protein</fullName>
    </submittedName>
</protein>
<accession>A0AAE3MHG4</accession>
<name>A0AAE3MHG4_9BACT</name>
<reference evidence="1" key="1">
    <citation type="submission" date="2022-10" db="EMBL/GenBank/DDBJ databases">
        <authorList>
            <person name="Yu W.X."/>
        </authorList>
    </citation>
    <scope>NUCLEOTIDE SEQUENCE</scope>
    <source>
        <strain evidence="1">D04</strain>
    </source>
</reference>
<dbReference type="RefSeq" id="WP_301202409.1">
    <property type="nucleotide sequence ID" value="NZ_JAPDPI010000068.1"/>
</dbReference>
<evidence type="ECO:0000313" key="2">
    <source>
        <dbReference type="Proteomes" id="UP001207408"/>
    </source>
</evidence>
<gene>
    <name evidence="1" type="ORF">OM074_19970</name>
</gene>
<evidence type="ECO:0000313" key="1">
    <source>
        <dbReference type="EMBL" id="MCW3807913.1"/>
    </source>
</evidence>
<dbReference type="Proteomes" id="UP001207408">
    <property type="component" value="Unassembled WGS sequence"/>
</dbReference>
<dbReference type="EMBL" id="JAPDPI010000068">
    <property type="protein sequence ID" value="MCW3807913.1"/>
    <property type="molecule type" value="Genomic_DNA"/>
</dbReference>
<dbReference type="AlphaFoldDB" id="A0AAE3MHG4"/>
<dbReference type="InterPro" id="IPR011664">
    <property type="entry name" value="Abi_system_AbiD/AbiF-like"/>
</dbReference>
<organism evidence="1 2">
    <name type="scientific">Plebeiibacterium marinum</name>
    <dbReference type="NCBI Taxonomy" id="2992111"/>
    <lineage>
        <taxon>Bacteria</taxon>
        <taxon>Pseudomonadati</taxon>
        <taxon>Bacteroidota</taxon>
        <taxon>Bacteroidia</taxon>
        <taxon>Marinilabiliales</taxon>
        <taxon>Marinilabiliaceae</taxon>
        <taxon>Plebeiibacterium</taxon>
    </lineage>
</organism>
<proteinExistence type="predicted"/>
<sequence length="227" mass="26674">MKYLVFEKIMSQPRMSRYITACSNDTRKAMTLYRLNLKLSQELFTIISCFEIALRNSIDNHYSSVHGNDWLRDSVNPGGIFDNNRCRKTGQIITRTLRKLNHNYTHSKLVAEMDFGFWRYLFSQPQFHSGGQSLLRIFPAKPTSTPTIQYNHRYVFNELEKINDIRNRIAHHEPVCFRLGNAVKDTTYAKQNYRLIKDLFSWMQIDESALLYGIDHVNQIISKVDVL</sequence>
<dbReference type="Pfam" id="PF07751">
    <property type="entry name" value="Abi_2"/>
    <property type="match status" value="1"/>
</dbReference>
<keyword evidence="2" id="KW-1185">Reference proteome</keyword>